<accession>A0A1M2W6J9</accession>
<dbReference type="AlphaFoldDB" id="A0A1M2W6J9"/>
<dbReference type="GO" id="GO:0003941">
    <property type="term" value="F:L-serine ammonia-lyase activity"/>
    <property type="evidence" value="ECO:0007669"/>
    <property type="project" value="TreeGrafter"/>
</dbReference>
<evidence type="ECO:0000256" key="4">
    <source>
        <dbReference type="ARBA" id="ARBA00001946"/>
    </source>
</evidence>
<gene>
    <name evidence="10" type="ORF">TRAPUB_7356</name>
</gene>
<dbReference type="GO" id="GO:0030378">
    <property type="term" value="F:serine racemase activity"/>
    <property type="evidence" value="ECO:0007669"/>
    <property type="project" value="TreeGrafter"/>
</dbReference>
<dbReference type="Gene3D" id="3.40.50.1100">
    <property type="match status" value="2"/>
</dbReference>
<evidence type="ECO:0000256" key="1">
    <source>
        <dbReference type="ARBA" id="ARBA00001913"/>
    </source>
</evidence>
<dbReference type="GO" id="GO:0030170">
    <property type="term" value="F:pyridoxal phosphate binding"/>
    <property type="evidence" value="ECO:0007669"/>
    <property type="project" value="InterPro"/>
</dbReference>
<feature type="region of interest" description="Disordered" evidence="8">
    <location>
        <begin position="103"/>
        <end position="127"/>
    </location>
</feature>
<dbReference type="EMBL" id="MNAD01000155">
    <property type="protein sequence ID" value="OJT15485.1"/>
    <property type="molecule type" value="Genomic_DNA"/>
</dbReference>
<feature type="domain" description="Tryptophan synthase beta chain-like PALP" evidence="9">
    <location>
        <begin position="27"/>
        <end position="92"/>
    </location>
</feature>
<comment type="cofactor">
    <cofactor evidence="2">
        <name>pyridoxal 5'-phosphate</name>
        <dbReference type="ChEBI" id="CHEBI:597326"/>
    </cofactor>
</comment>
<dbReference type="InterPro" id="IPR000634">
    <property type="entry name" value="Ser/Thr_deHydtase_PyrdxlP-BS"/>
</dbReference>
<keyword evidence="11" id="KW-1185">Reference proteome</keyword>
<protein>
    <submittedName>
        <fullName evidence="10">Serine racemase</fullName>
    </submittedName>
</protein>
<comment type="cofactor">
    <cofactor evidence="4">
        <name>Mg(2+)</name>
        <dbReference type="ChEBI" id="CHEBI:18420"/>
    </cofactor>
</comment>
<dbReference type="GO" id="GO:0005524">
    <property type="term" value="F:ATP binding"/>
    <property type="evidence" value="ECO:0007669"/>
    <property type="project" value="TreeGrafter"/>
</dbReference>
<dbReference type="Proteomes" id="UP000184267">
    <property type="component" value="Unassembled WGS sequence"/>
</dbReference>
<evidence type="ECO:0000256" key="2">
    <source>
        <dbReference type="ARBA" id="ARBA00001933"/>
    </source>
</evidence>
<dbReference type="Pfam" id="PF00291">
    <property type="entry name" value="PALP"/>
    <property type="match status" value="1"/>
</dbReference>
<evidence type="ECO:0000256" key="6">
    <source>
        <dbReference type="ARBA" id="ARBA00022842"/>
    </source>
</evidence>
<feature type="compositionally biased region" description="Polar residues" evidence="8">
    <location>
        <begin position="103"/>
        <end position="113"/>
    </location>
</feature>
<proteinExistence type="inferred from homology"/>
<dbReference type="InterPro" id="IPR001926">
    <property type="entry name" value="TrpB-like_PALP"/>
</dbReference>
<reference evidence="10 11" key="1">
    <citation type="submission" date="2016-10" db="EMBL/GenBank/DDBJ databases">
        <title>Genome sequence of the basidiomycete white-rot fungus Trametes pubescens.</title>
        <authorList>
            <person name="Makela M.R."/>
            <person name="Granchi Z."/>
            <person name="Peng M."/>
            <person name="De Vries R.P."/>
            <person name="Grigoriev I."/>
            <person name="Riley R."/>
            <person name="Hilden K."/>
        </authorList>
    </citation>
    <scope>NUCLEOTIDE SEQUENCE [LARGE SCALE GENOMIC DNA]</scope>
    <source>
        <strain evidence="10 11">FBCC735</strain>
    </source>
</reference>
<sequence length="127" mass="13676">MSANEVTRDAESTPLTRTSILAAHKAIAPHIHRTPVFTSSSLSALLPGKNTLYFKAENLQKGGAFKFRGASYSLSRLTAQELERGVCTHSSGMRTALSSIEATLARSSPVRQETTPEHSRLPPRSAA</sequence>
<dbReference type="GO" id="GO:0070179">
    <property type="term" value="P:D-serine biosynthetic process"/>
    <property type="evidence" value="ECO:0007669"/>
    <property type="project" value="TreeGrafter"/>
</dbReference>
<dbReference type="OrthoDB" id="271064at2759"/>
<evidence type="ECO:0000313" key="11">
    <source>
        <dbReference type="Proteomes" id="UP000184267"/>
    </source>
</evidence>
<organism evidence="10 11">
    <name type="scientific">Trametes pubescens</name>
    <name type="common">White-rot fungus</name>
    <dbReference type="NCBI Taxonomy" id="154538"/>
    <lineage>
        <taxon>Eukaryota</taxon>
        <taxon>Fungi</taxon>
        <taxon>Dikarya</taxon>
        <taxon>Basidiomycota</taxon>
        <taxon>Agaricomycotina</taxon>
        <taxon>Agaricomycetes</taxon>
        <taxon>Polyporales</taxon>
        <taxon>Polyporaceae</taxon>
        <taxon>Trametes</taxon>
    </lineage>
</organism>
<dbReference type="GO" id="GO:0018114">
    <property type="term" value="F:threonine racemase activity"/>
    <property type="evidence" value="ECO:0007669"/>
    <property type="project" value="TreeGrafter"/>
</dbReference>
<keyword evidence="6" id="KW-0460">Magnesium</keyword>
<evidence type="ECO:0000256" key="8">
    <source>
        <dbReference type="SAM" id="MobiDB-lite"/>
    </source>
</evidence>
<dbReference type="PROSITE" id="PS00165">
    <property type="entry name" value="DEHYDRATASE_SER_THR"/>
    <property type="match status" value="1"/>
</dbReference>
<name>A0A1M2W6J9_TRAPU</name>
<evidence type="ECO:0000256" key="7">
    <source>
        <dbReference type="ARBA" id="ARBA00022898"/>
    </source>
</evidence>
<dbReference type="STRING" id="154538.A0A1M2W6J9"/>
<comment type="cofactor">
    <cofactor evidence="1">
        <name>Ca(2+)</name>
        <dbReference type="ChEBI" id="CHEBI:29108"/>
    </cofactor>
</comment>
<comment type="caution">
    <text evidence="10">The sequence shown here is derived from an EMBL/GenBank/DDBJ whole genome shotgun (WGS) entry which is preliminary data.</text>
</comment>
<evidence type="ECO:0000256" key="5">
    <source>
        <dbReference type="ARBA" id="ARBA00010869"/>
    </source>
</evidence>
<keyword evidence="7" id="KW-0663">Pyridoxal phosphate</keyword>
<evidence type="ECO:0000313" key="10">
    <source>
        <dbReference type="EMBL" id="OJT15485.1"/>
    </source>
</evidence>
<comment type="cofactor">
    <cofactor evidence="3">
        <name>Mn(2+)</name>
        <dbReference type="ChEBI" id="CHEBI:29035"/>
    </cofactor>
</comment>
<dbReference type="InterPro" id="IPR036052">
    <property type="entry name" value="TrpB-like_PALP_sf"/>
</dbReference>
<dbReference type="GO" id="GO:0000287">
    <property type="term" value="F:magnesium ion binding"/>
    <property type="evidence" value="ECO:0007669"/>
    <property type="project" value="TreeGrafter"/>
</dbReference>
<dbReference type="SUPFAM" id="SSF53686">
    <property type="entry name" value="Tryptophan synthase beta subunit-like PLP-dependent enzymes"/>
    <property type="match status" value="1"/>
</dbReference>
<dbReference type="PANTHER" id="PTHR43050:SF1">
    <property type="entry name" value="SERINE RACEMASE"/>
    <property type="match status" value="1"/>
</dbReference>
<evidence type="ECO:0000259" key="9">
    <source>
        <dbReference type="Pfam" id="PF00291"/>
    </source>
</evidence>
<evidence type="ECO:0000256" key="3">
    <source>
        <dbReference type="ARBA" id="ARBA00001936"/>
    </source>
</evidence>
<comment type="similarity">
    <text evidence="5">Belongs to the serine/threonine dehydratase family.</text>
</comment>
<dbReference type="PANTHER" id="PTHR43050">
    <property type="entry name" value="SERINE / THREONINE RACEMASE FAMILY MEMBER"/>
    <property type="match status" value="1"/>
</dbReference>